<keyword evidence="2" id="KW-1185">Reference proteome</keyword>
<keyword evidence="1" id="KW-0175">Coiled coil</keyword>
<evidence type="ECO:0000313" key="2">
    <source>
        <dbReference type="Proteomes" id="UP000095287"/>
    </source>
</evidence>
<proteinExistence type="predicted"/>
<evidence type="ECO:0000313" key="3">
    <source>
        <dbReference type="WBParaSite" id="L893_g22847.t1"/>
    </source>
</evidence>
<organism evidence="2 3">
    <name type="scientific">Steinernema glaseri</name>
    <dbReference type="NCBI Taxonomy" id="37863"/>
    <lineage>
        <taxon>Eukaryota</taxon>
        <taxon>Metazoa</taxon>
        <taxon>Ecdysozoa</taxon>
        <taxon>Nematoda</taxon>
        <taxon>Chromadorea</taxon>
        <taxon>Rhabditida</taxon>
        <taxon>Tylenchina</taxon>
        <taxon>Panagrolaimomorpha</taxon>
        <taxon>Strongyloidoidea</taxon>
        <taxon>Steinernematidae</taxon>
        <taxon>Steinernema</taxon>
    </lineage>
</organism>
<protein>
    <submittedName>
        <fullName evidence="3">DDT domain-containing protein</fullName>
    </submittedName>
</protein>
<reference evidence="3" key="1">
    <citation type="submission" date="2016-11" db="UniProtKB">
        <authorList>
            <consortium name="WormBaseParasite"/>
        </authorList>
    </citation>
    <scope>IDENTIFICATION</scope>
</reference>
<dbReference type="WBParaSite" id="L893_g22847.t1">
    <property type="protein sequence ID" value="L893_g22847.t1"/>
    <property type="gene ID" value="L893_g22847"/>
</dbReference>
<evidence type="ECO:0000256" key="1">
    <source>
        <dbReference type="SAM" id="Coils"/>
    </source>
</evidence>
<dbReference type="Proteomes" id="UP000095287">
    <property type="component" value="Unplaced"/>
</dbReference>
<name>A0A1I7Z4J4_9BILA</name>
<sequence>MHSELSKFTRTFALTMRSNMIGTLARLTRSPIAACFRLISTDSSGLPRSGEVEFPGTSTKKQSTKCGLFIPLFLTVYQNCRRADQGCKESYSEEAQENENSFIGECANSFARPRKVLRHLKAVEDGYVTLVENLLTTHLGVYNVELSNEEKDCEPLSAYDLRLRIDDGTTGRMGFDVLLNGTKEWADLCIKKKWVPDTHRYSDVYHIKEFRDLCFAVEELEFFDLIRCLSERQEIIMKDSKKLMKERIGDRAILLVLGMNMICKDLTMTQMREAASALQTELEKANQIYEARRKRDVLLAEQLEVLDCDFSYNALKKFSQESEAFAVFLALEKIAGSNPKNALAGRLSPPLDQEKFESLFYEMSKHAPLNPIDGFDIGKGALGRSFFLCSFVR</sequence>
<dbReference type="AlphaFoldDB" id="A0A1I7Z4J4"/>
<accession>A0A1I7Z4J4</accession>
<feature type="coiled-coil region" evidence="1">
    <location>
        <begin position="268"/>
        <end position="295"/>
    </location>
</feature>